<dbReference type="AlphaFoldDB" id="A0A936ZHL7"/>
<gene>
    <name evidence="1" type="ORF">JKG68_25090</name>
</gene>
<keyword evidence="2" id="KW-1185">Reference proteome</keyword>
<sequence>MGRAASDDWPEDYLIVVPHAWRDDDLWLEIQAETQERIGTTLREMYADLGRLPLSPSLMLVVCQIEADRGAPTLHG</sequence>
<comment type="caution">
    <text evidence="1">The sequence shown here is derived from an EMBL/GenBank/DDBJ whole genome shotgun (WGS) entry which is preliminary data.</text>
</comment>
<evidence type="ECO:0000313" key="2">
    <source>
        <dbReference type="Proteomes" id="UP000605848"/>
    </source>
</evidence>
<dbReference type="EMBL" id="JAEQMY010000068">
    <property type="protein sequence ID" value="MBL0407209.1"/>
    <property type="molecule type" value="Genomic_DNA"/>
</dbReference>
<protein>
    <submittedName>
        <fullName evidence="1">Uncharacterized protein</fullName>
    </submittedName>
</protein>
<proteinExistence type="predicted"/>
<dbReference type="RefSeq" id="WP_202064187.1">
    <property type="nucleotide sequence ID" value="NZ_JAEQMY010000068.1"/>
</dbReference>
<organism evidence="1 2">
    <name type="scientific">Microvirga aerilata</name>
    <dbReference type="NCBI Taxonomy" id="670292"/>
    <lineage>
        <taxon>Bacteria</taxon>
        <taxon>Pseudomonadati</taxon>
        <taxon>Pseudomonadota</taxon>
        <taxon>Alphaproteobacteria</taxon>
        <taxon>Hyphomicrobiales</taxon>
        <taxon>Methylobacteriaceae</taxon>
        <taxon>Microvirga</taxon>
    </lineage>
</organism>
<reference evidence="1" key="1">
    <citation type="submission" date="2021-01" db="EMBL/GenBank/DDBJ databases">
        <title>Microvirga sp.</title>
        <authorList>
            <person name="Kim M.K."/>
        </authorList>
    </citation>
    <scope>NUCLEOTIDE SEQUENCE</scope>
    <source>
        <strain evidence="1">5420S-16</strain>
    </source>
</reference>
<dbReference type="Proteomes" id="UP000605848">
    <property type="component" value="Unassembled WGS sequence"/>
</dbReference>
<name>A0A936ZHL7_9HYPH</name>
<evidence type="ECO:0000313" key="1">
    <source>
        <dbReference type="EMBL" id="MBL0407209.1"/>
    </source>
</evidence>
<accession>A0A936ZHL7</accession>